<evidence type="ECO:0008006" key="5">
    <source>
        <dbReference type="Google" id="ProtNLM"/>
    </source>
</evidence>
<organism evidence="3 4">
    <name type="scientific">Marispirochaeta aestuarii</name>
    <dbReference type="NCBI Taxonomy" id="1963862"/>
    <lineage>
        <taxon>Bacteria</taxon>
        <taxon>Pseudomonadati</taxon>
        <taxon>Spirochaetota</taxon>
        <taxon>Spirochaetia</taxon>
        <taxon>Spirochaetales</taxon>
        <taxon>Spirochaetaceae</taxon>
        <taxon>Marispirochaeta</taxon>
    </lineage>
</organism>
<name>A0A1Y1RXW2_9SPIO</name>
<dbReference type="AlphaFoldDB" id="A0A1Y1RXW2"/>
<accession>A0A1Y1RXW2</accession>
<dbReference type="Pfam" id="PF01494">
    <property type="entry name" value="FAD_binding_3"/>
    <property type="match status" value="1"/>
</dbReference>
<evidence type="ECO:0000259" key="1">
    <source>
        <dbReference type="Pfam" id="PF01494"/>
    </source>
</evidence>
<feature type="domain" description="FAD-dependent protein C-terminal" evidence="2">
    <location>
        <begin position="261"/>
        <end position="450"/>
    </location>
</feature>
<reference evidence="3 4" key="1">
    <citation type="submission" date="2017-03" db="EMBL/GenBank/DDBJ databases">
        <title>Draft Genome sequence of Marispirochaeta sp. strain JC444.</title>
        <authorList>
            <person name="Shivani Y."/>
            <person name="Subhash Y."/>
            <person name="Sasikala C."/>
            <person name="Ramana C."/>
        </authorList>
    </citation>
    <scope>NUCLEOTIDE SEQUENCE [LARGE SCALE GENOMIC DNA]</scope>
    <source>
        <strain evidence="3 4">JC444</strain>
    </source>
</reference>
<protein>
    <recommendedName>
        <fullName evidence="5">FAD-binding domain-containing protein</fullName>
    </recommendedName>
</protein>
<comment type="caution">
    <text evidence="3">The sequence shown here is derived from an EMBL/GenBank/DDBJ whole genome shotgun (WGS) entry which is preliminary data.</text>
</comment>
<feature type="domain" description="FAD-binding" evidence="1">
    <location>
        <begin position="77"/>
        <end position="115"/>
    </location>
</feature>
<evidence type="ECO:0000313" key="3">
    <source>
        <dbReference type="EMBL" id="ORC35298.1"/>
    </source>
</evidence>
<dbReference type="PIRSF" id="PIRSF038984">
    <property type="entry name" value="FAD_binding_protein"/>
    <property type="match status" value="1"/>
</dbReference>
<dbReference type="Pfam" id="PF21688">
    <property type="entry name" value="FAD-depend_C"/>
    <property type="match status" value="1"/>
</dbReference>
<dbReference type="Proteomes" id="UP000192343">
    <property type="component" value="Unassembled WGS sequence"/>
</dbReference>
<keyword evidence="4" id="KW-1185">Reference proteome</keyword>
<dbReference type="PANTHER" id="PTHR42842">
    <property type="entry name" value="FAD/NAD(P)-BINDING OXIDOREDUCTASE"/>
    <property type="match status" value="1"/>
</dbReference>
<dbReference type="OrthoDB" id="9762921at2"/>
<dbReference type="GO" id="GO:0071949">
    <property type="term" value="F:FAD binding"/>
    <property type="evidence" value="ECO:0007669"/>
    <property type="project" value="InterPro"/>
</dbReference>
<dbReference type="SUPFAM" id="SSF51905">
    <property type="entry name" value="FAD/NAD(P)-binding domain"/>
    <property type="match status" value="1"/>
</dbReference>
<dbReference type="RefSeq" id="WP_083050186.1">
    <property type="nucleotide sequence ID" value="NZ_MWQY01000009.1"/>
</dbReference>
<dbReference type="InterPro" id="IPR028348">
    <property type="entry name" value="FAD-binding_protein"/>
</dbReference>
<dbReference type="EMBL" id="MWQY01000009">
    <property type="protein sequence ID" value="ORC35298.1"/>
    <property type="molecule type" value="Genomic_DNA"/>
</dbReference>
<dbReference type="STRING" id="1963862.B4O97_08970"/>
<dbReference type="InterPro" id="IPR049516">
    <property type="entry name" value="FAD-depend_C"/>
</dbReference>
<proteinExistence type="predicted"/>
<dbReference type="PANTHER" id="PTHR42842:SF3">
    <property type="entry name" value="FAD_NAD(P)-BINDING OXIDOREDUCTASE FAMILY PROTEIN"/>
    <property type="match status" value="1"/>
</dbReference>
<gene>
    <name evidence="3" type="ORF">B4O97_08970</name>
</gene>
<sequence>METEISLPAGSSREDLDRTIRQRFGTGPYRILRQSLDARRKPKLFWKYRISTGVLPVSPSPEHLLPVARRQGRGRAVVVGSGPAGFFAADILNRAGFSVTLLEQGPPARERRGDILSFEKGGPLLDRSNYAFGEGGAGTFSDGKLTSRTKHISMEREYIRLRYVQYGAPEEILWMAHPHIGSNNLFTLVQQGRQDLLERGVDVRFRQRVVDLLMHRGRCSGVRTDTDEFPADYTLLAPGHSAFPLFRRLYARGAGFQSKGFSLGFRIEHPRELINRAQWGRESVPGLKAAEYRLAAKAESGRGIYTFCMCPGGFVVPAAWREGLNIVNGVSMYERSSPWSNAAVLAAVKPEEIFPKADTPMAVLDSLEALEARAFEHLGAYQVPGTLPPGLPGGRLYSSLPQSSFPFPVVPLDYRQLYPEWLLQDLSDGISRFARQIRGFDTGLILGLETTSSAALKILRSDSGEVLGIPGLYIAGEGSGSAGGIMSSAVDGLRIALQTGA</sequence>
<dbReference type="InterPro" id="IPR002938">
    <property type="entry name" value="FAD-bd"/>
</dbReference>
<evidence type="ECO:0000259" key="2">
    <source>
        <dbReference type="Pfam" id="PF21688"/>
    </source>
</evidence>
<evidence type="ECO:0000313" key="4">
    <source>
        <dbReference type="Proteomes" id="UP000192343"/>
    </source>
</evidence>
<dbReference type="InterPro" id="IPR036188">
    <property type="entry name" value="FAD/NAD-bd_sf"/>
</dbReference>
<dbReference type="Gene3D" id="3.50.50.60">
    <property type="entry name" value="FAD/NAD(P)-binding domain"/>
    <property type="match status" value="2"/>
</dbReference>